<dbReference type="InterPro" id="IPR016032">
    <property type="entry name" value="Sig_transdc_resp-reg_C-effctor"/>
</dbReference>
<comment type="caution">
    <text evidence="4">The sequence shown here is derived from an EMBL/GenBank/DDBJ whole genome shotgun (WGS) entry which is preliminary data.</text>
</comment>
<evidence type="ECO:0000259" key="3">
    <source>
        <dbReference type="PROSITE" id="PS50043"/>
    </source>
</evidence>
<name>A0ABV3JCV2_9ACTN</name>
<dbReference type="SUPFAM" id="SSF46894">
    <property type="entry name" value="C-terminal effector domain of the bipartite response regulators"/>
    <property type="match status" value="1"/>
</dbReference>
<dbReference type="PROSITE" id="PS50043">
    <property type="entry name" value="HTH_LUXR_2"/>
    <property type="match status" value="1"/>
</dbReference>
<gene>
    <name evidence="4" type="ORF">AB0K95_11390</name>
</gene>
<dbReference type="RefSeq" id="WP_364020771.1">
    <property type="nucleotide sequence ID" value="NZ_JBFATD010000004.1"/>
</dbReference>
<dbReference type="PRINTS" id="PR00038">
    <property type="entry name" value="HTHLUXR"/>
</dbReference>
<dbReference type="Proteomes" id="UP001552527">
    <property type="component" value="Unassembled WGS sequence"/>
</dbReference>
<reference evidence="4 5" key="1">
    <citation type="submission" date="2024-06" db="EMBL/GenBank/DDBJ databases">
        <title>The Natural Products Discovery Center: Release of the First 8490 Sequenced Strains for Exploring Actinobacteria Biosynthetic Diversity.</title>
        <authorList>
            <person name="Kalkreuter E."/>
            <person name="Kautsar S.A."/>
            <person name="Yang D."/>
            <person name="Bader C.D."/>
            <person name="Teijaro C.N."/>
            <person name="Fluegel L."/>
            <person name="Davis C.M."/>
            <person name="Simpson J.R."/>
            <person name="Lauterbach L."/>
            <person name="Steele A.D."/>
            <person name="Gui C."/>
            <person name="Meng S."/>
            <person name="Li G."/>
            <person name="Viehrig K."/>
            <person name="Ye F."/>
            <person name="Su P."/>
            <person name="Kiefer A.F."/>
            <person name="Nichols A."/>
            <person name="Cepeda A.J."/>
            <person name="Yan W."/>
            <person name="Fan B."/>
            <person name="Jiang Y."/>
            <person name="Adhikari A."/>
            <person name="Zheng C.-J."/>
            <person name="Schuster L."/>
            <person name="Cowan T.M."/>
            <person name="Smanski M.J."/>
            <person name="Chevrette M.G."/>
            <person name="De Carvalho L.P.S."/>
            <person name="Shen B."/>
        </authorList>
    </citation>
    <scope>NUCLEOTIDE SEQUENCE [LARGE SCALE GENOMIC DNA]</scope>
    <source>
        <strain evidence="4 5">NPDC052768</strain>
    </source>
</reference>
<feature type="domain" description="HTH luxR-type" evidence="3">
    <location>
        <begin position="843"/>
        <end position="908"/>
    </location>
</feature>
<dbReference type="PROSITE" id="PS00622">
    <property type="entry name" value="HTH_LUXR_1"/>
    <property type="match status" value="1"/>
</dbReference>
<evidence type="ECO:0000313" key="5">
    <source>
        <dbReference type="Proteomes" id="UP001552527"/>
    </source>
</evidence>
<dbReference type="InterPro" id="IPR000792">
    <property type="entry name" value="Tscrpt_reg_LuxR_C"/>
</dbReference>
<keyword evidence="2" id="KW-0067">ATP-binding</keyword>
<protein>
    <submittedName>
        <fullName evidence="4">AAA family ATPase</fullName>
    </submittedName>
</protein>
<proteinExistence type="predicted"/>
<keyword evidence="5" id="KW-1185">Reference proteome</keyword>
<dbReference type="EMBL" id="JBFATE010000004">
    <property type="protein sequence ID" value="MEV5245859.1"/>
    <property type="molecule type" value="Genomic_DNA"/>
</dbReference>
<dbReference type="Gene3D" id="1.10.10.10">
    <property type="entry name" value="Winged helix-like DNA-binding domain superfamily/Winged helix DNA-binding domain"/>
    <property type="match status" value="1"/>
</dbReference>
<dbReference type="InterPro" id="IPR036388">
    <property type="entry name" value="WH-like_DNA-bd_sf"/>
</dbReference>
<dbReference type="CDD" id="cd06170">
    <property type="entry name" value="LuxR_C_like"/>
    <property type="match status" value="1"/>
</dbReference>
<sequence>MIDRTTMLSESRPTDTPLLGRASELTVLRRLLAGLPETGGVLVVRGGAGIGKSSLLDAAAAQAADQGIQTLRITGVQAECHFPFAAVHTMIDLLGGLTPPPESGSGDQFHFQLALALLAALGDRSAQRPLLLLVDDAQWLDTPSWEALAFVWRRLSADPVVLILAMRDGVEAESRMAGLEVAEMRVAPLSQETSAALLDDCAPNLATTLRARVLAEAAGNPLALTELATVAARAGERGLLPATLPLTARLERTFGFALAELPAMTRTLLLVGALDEEGRLDEILRAGGIMTGATPTVADLEPAVAALLVDVDDLFQLRFRHPLIRSAIHQQAGLFQRQQAHAALAGAIADPDRAVRHHAAATVGTDEQVSADLDGLATRLHRRGASGEAARTWEHAARLSEDRSRRASLLLRALEVTLELADHDGVQRLLRAIVADDLPAEDRVVLQWLADIEVGVWSGATRLPGLLDAAERLRRAGRDERALAVIHRGAVRTYFAGLRSEQRDEIVALLERLDVPPLEPRLVTALGLVAPVKQGAVVVERLNALLTQPGLTGAELAGLAAAATGVGALEAATRLAAEAAAQSRREGNLVSLTWALGHQTWAAVQRGDASLGRTAGAEGQVLAVETRQLNYVVPIMLTYAHAEALRGDEEAVRNLTERSEGALLTNGAHPLLCLVRIARGVAALAGGRYCEAHDELDAVFDPSKAGYHPYACFSVLAHLAEAGARSDRREQVAARIREVEQTDALSASPLLRANLLCAKALLATDPDAEQVLRTALDTDLTEWPFERARLQFAYGTLLRRGRPSVARAELRAAAETFDALGARPWADRAYAELRASGATRRRSTDGVDRLTPQELQVARLVAEGLTNRDIAARLFLSPRTISTHLYRIYPKVGVTSRTELASLMARGYVI</sequence>
<accession>A0ABV3JCV2</accession>
<dbReference type="Pfam" id="PF13191">
    <property type="entry name" value="AAA_16"/>
    <property type="match status" value="1"/>
</dbReference>
<dbReference type="SUPFAM" id="SSF52540">
    <property type="entry name" value="P-loop containing nucleoside triphosphate hydrolases"/>
    <property type="match status" value="1"/>
</dbReference>
<dbReference type="Pfam" id="PF00196">
    <property type="entry name" value="GerE"/>
    <property type="match status" value="1"/>
</dbReference>
<dbReference type="InterPro" id="IPR041664">
    <property type="entry name" value="AAA_16"/>
</dbReference>
<dbReference type="SMART" id="SM00421">
    <property type="entry name" value="HTH_LUXR"/>
    <property type="match status" value="1"/>
</dbReference>
<dbReference type="InterPro" id="IPR027417">
    <property type="entry name" value="P-loop_NTPase"/>
</dbReference>
<dbReference type="PANTHER" id="PTHR16305">
    <property type="entry name" value="TESTICULAR SOLUBLE ADENYLYL CYCLASE"/>
    <property type="match status" value="1"/>
</dbReference>
<dbReference type="PANTHER" id="PTHR16305:SF35">
    <property type="entry name" value="TRANSCRIPTIONAL ACTIVATOR DOMAIN"/>
    <property type="match status" value="1"/>
</dbReference>
<evidence type="ECO:0000256" key="2">
    <source>
        <dbReference type="ARBA" id="ARBA00022840"/>
    </source>
</evidence>
<keyword evidence="1" id="KW-0547">Nucleotide-binding</keyword>
<organism evidence="4 5">
    <name type="scientific">Streptomyces werraensis</name>
    <dbReference type="NCBI Taxonomy" id="68284"/>
    <lineage>
        <taxon>Bacteria</taxon>
        <taxon>Bacillati</taxon>
        <taxon>Actinomycetota</taxon>
        <taxon>Actinomycetes</taxon>
        <taxon>Kitasatosporales</taxon>
        <taxon>Streptomycetaceae</taxon>
        <taxon>Streptomyces</taxon>
    </lineage>
</organism>
<evidence type="ECO:0000313" key="4">
    <source>
        <dbReference type="EMBL" id="MEV5245859.1"/>
    </source>
</evidence>
<evidence type="ECO:0000256" key="1">
    <source>
        <dbReference type="ARBA" id="ARBA00022741"/>
    </source>
</evidence>